<keyword evidence="2" id="KW-0732">Signal</keyword>
<reference evidence="4" key="1">
    <citation type="submission" date="2016-10" db="EMBL/GenBank/DDBJ databases">
        <authorList>
            <person name="Varghese N."/>
            <person name="Submissions S."/>
        </authorList>
    </citation>
    <scope>NUCLEOTIDE SEQUENCE [LARGE SCALE GENOMIC DNA]</scope>
    <source>
        <strain evidence="4">DSM 18130</strain>
    </source>
</reference>
<keyword evidence="4" id="KW-1185">Reference proteome</keyword>
<protein>
    <recommendedName>
        <fullName evidence="5">Permuted papain-like amidase enzyme, YaeF/YiiX, C92 family</fullName>
    </recommendedName>
</protein>
<proteinExistence type="predicted"/>
<gene>
    <name evidence="3" type="ORF">SAMN04488511_102274</name>
</gene>
<evidence type="ECO:0000256" key="2">
    <source>
        <dbReference type="SAM" id="SignalP"/>
    </source>
</evidence>
<evidence type="ECO:0000313" key="4">
    <source>
        <dbReference type="Proteomes" id="UP000198836"/>
    </source>
</evidence>
<organism evidence="3 4">
    <name type="scientific">Pedobacter suwonensis</name>
    <dbReference type="NCBI Taxonomy" id="332999"/>
    <lineage>
        <taxon>Bacteria</taxon>
        <taxon>Pseudomonadati</taxon>
        <taxon>Bacteroidota</taxon>
        <taxon>Sphingobacteriia</taxon>
        <taxon>Sphingobacteriales</taxon>
        <taxon>Sphingobacteriaceae</taxon>
        <taxon>Pedobacter</taxon>
    </lineage>
</organism>
<dbReference type="AlphaFoldDB" id="A0A1I0SNW7"/>
<feature type="signal peptide" evidence="2">
    <location>
        <begin position="1"/>
        <end position="21"/>
    </location>
</feature>
<feature type="chain" id="PRO_5011440797" description="Permuted papain-like amidase enzyme, YaeF/YiiX, C92 family" evidence="2">
    <location>
        <begin position="22"/>
        <end position="515"/>
    </location>
</feature>
<dbReference type="RefSeq" id="WP_090980506.1">
    <property type="nucleotide sequence ID" value="NZ_FOJM01000002.1"/>
</dbReference>
<sequence length="515" mass="55804">MKKNALLFLTALFAACLFLFACRKNIDNYLHDRESVPTQQIESAKIWRLQHLDDRLFKSSGLSGLLKPQWSDAYTLKSSTGKQLLIVPAPEKYVANKAFTIRRFFVFASSSSNINDGNIIEFIGRDYDVQDHIDHLLKNYDGRAIDGFNGGIIKYDINYRFITSRYFINGKTQASHISINNASYKTMMSVNTGTQSRVALSSAGLCAPSVKEYINMPPNLAPDCIIQAFMEETSVDGCVTHVTYTYISHTCPGGVSTGQGSGQGGGSGSGSGTSSGNPDYGGGGSSEFSGLDSATLLADGNAAIEDIQEYLNCFNDNKAAQGYTLTIYVDQPYANQTDWFRVVVPTGGVVTNNPYNVPTGITFQKISGENFDVGHSFVTFEKNNADGSNVRQTLGFYPKGNGVSSPGAIKDNSGHVYDVKYTMNVTAAQFQAALDKMQSDFNNKRYELTNVYLAEYNCTDAAISWMNAAGANFGTYSSYSGVFRNTPGDFGQDLRGRAGAVKTTGNGIAGKGKCN</sequence>
<accession>A0A1I0SNW7</accession>
<evidence type="ECO:0008006" key="5">
    <source>
        <dbReference type="Google" id="ProtNLM"/>
    </source>
</evidence>
<feature type="region of interest" description="Disordered" evidence="1">
    <location>
        <begin position="257"/>
        <end position="285"/>
    </location>
</feature>
<dbReference type="PROSITE" id="PS51257">
    <property type="entry name" value="PROKAR_LIPOPROTEIN"/>
    <property type="match status" value="1"/>
</dbReference>
<name>A0A1I0SNW7_9SPHI</name>
<evidence type="ECO:0000313" key="3">
    <source>
        <dbReference type="EMBL" id="SFA41224.1"/>
    </source>
</evidence>
<dbReference type="EMBL" id="FOJM01000002">
    <property type="protein sequence ID" value="SFA41224.1"/>
    <property type="molecule type" value="Genomic_DNA"/>
</dbReference>
<dbReference type="Proteomes" id="UP000198836">
    <property type="component" value="Unassembled WGS sequence"/>
</dbReference>
<evidence type="ECO:0000256" key="1">
    <source>
        <dbReference type="SAM" id="MobiDB-lite"/>
    </source>
</evidence>
<dbReference type="OrthoDB" id="949994at2"/>